<comment type="caution">
    <text evidence="2">The sequence shown here is derived from an EMBL/GenBank/DDBJ whole genome shotgun (WGS) entry which is preliminary data.</text>
</comment>
<reference evidence="2 3" key="1">
    <citation type="submission" date="2024-03" db="EMBL/GenBank/DDBJ databases">
        <title>Novel species of the genus Variovorax.</title>
        <authorList>
            <person name="Liu Q."/>
            <person name="Xin Y.-H."/>
        </authorList>
    </citation>
    <scope>NUCLEOTIDE SEQUENCE [LARGE SCALE GENOMIC DNA]</scope>
    <source>
        <strain evidence="2 3">KACC 18901</strain>
    </source>
</reference>
<evidence type="ECO:0000256" key="1">
    <source>
        <dbReference type="SAM" id="MobiDB-lite"/>
    </source>
</evidence>
<name>A0ABU8XJ07_9BURK</name>
<evidence type="ECO:0000313" key="2">
    <source>
        <dbReference type="EMBL" id="MEJ8859863.1"/>
    </source>
</evidence>
<accession>A0ABU8XJ07</accession>
<organism evidence="2 3">
    <name type="scientific">Variovorax robiniae</name>
    <dbReference type="NCBI Taxonomy" id="1836199"/>
    <lineage>
        <taxon>Bacteria</taxon>
        <taxon>Pseudomonadati</taxon>
        <taxon>Pseudomonadota</taxon>
        <taxon>Betaproteobacteria</taxon>
        <taxon>Burkholderiales</taxon>
        <taxon>Comamonadaceae</taxon>
        <taxon>Variovorax</taxon>
    </lineage>
</organism>
<feature type="region of interest" description="Disordered" evidence="1">
    <location>
        <begin position="61"/>
        <end position="87"/>
    </location>
</feature>
<proteinExistence type="predicted"/>
<keyword evidence="3" id="KW-1185">Reference proteome</keyword>
<evidence type="ECO:0000313" key="3">
    <source>
        <dbReference type="Proteomes" id="UP001367030"/>
    </source>
</evidence>
<sequence>MKQDLQLIVDQSVAGHFYWTIVHLGQPGELARVMDYARGPLPTHSAAMIAGHAALLQQLEQSSSSEHSSTWAPMLAGEAGLPADALR</sequence>
<dbReference type="EMBL" id="JBBKZS010000041">
    <property type="protein sequence ID" value="MEJ8859863.1"/>
    <property type="molecule type" value="Genomic_DNA"/>
</dbReference>
<dbReference type="RefSeq" id="WP_340339897.1">
    <property type="nucleotide sequence ID" value="NZ_JBBKZS010000041.1"/>
</dbReference>
<protein>
    <submittedName>
        <fullName evidence="2">Uncharacterized protein</fullName>
    </submittedName>
</protein>
<gene>
    <name evidence="2" type="ORF">WKW79_35310</name>
</gene>
<dbReference type="Proteomes" id="UP001367030">
    <property type="component" value="Unassembled WGS sequence"/>
</dbReference>